<dbReference type="InterPro" id="IPR036322">
    <property type="entry name" value="WD40_repeat_dom_sf"/>
</dbReference>
<evidence type="ECO:0000256" key="3">
    <source>
        <dbReference type="ARBA" id="ARBA00022737"/>
    </source>
</evidence>
<dbReference type="PROSITE" id="PS50294">
    <property type="entry name" value="WD_REPEATS_REGION"/>
    <property type="match status" value="6"/>
</dbReference>
<dbReference type="InterPro" id="IPR019775">
    <property type="entry name" value="WD40_repeat_CS"/>
</dbReference>
<keyword evidence="2 5" id="KW-0853">WD repeat</keyword>
<dbReference type="SMART" id="SM00320">
    <property type="entry name" value="WD40"/>
    <property type="match status" value="8"/>
</dbReference>
<accession>A0A7S1F3U1</accession>
<evidence type="ECO:0000256" key="4">
    <source>
        <dbReference type="ARBA" id="ARBA00023242"/>
    </source>
</evidence>
<feature type="repeat" description="WD" evidence="5">
    <location>
        <begin position="198"/>
        <end position="244"/>
    </location>
</feature>
<name>A0A7S1F3U1_NOCSC</name>
<dbReference type="AlphaFoldDB" id="A0A7S1F3U1"/>
<evidence type="ECO:0000259" key="6">
    <source>
        <dbReference type="Pfam" id="PF08154"/>
    </source>
</evidence>
<feature type="repeat" description="WD" evidence="5">
    <location>
        <begin position="371"/>
        <end position="412"/>
    </location>
</feature>
<evidence type="ECO:0000256" key="2">
    <source>
        <dbReference type="ARBA" id="ARBA00022574"/>
    </source>
</evidence>
<dbReference type="InterPro" id="IPR015943">
    <property type="entry name" value="WD40/YVTN_repeat-like_dom_sf"/>
</dbReference>
<dbReference type="InterPro" id="IPR012972">
    <property type="entry name" value="NLE"/>
</dbReference>
<feature type="domain" description="NLE" evidence="6">
    <location>
        <begin position="18"/>
        <end position="77"/>
    </location>
</feature>
<feature type="repeat" description="WD" evidence="5">
    <location>
        <begin position="156"/>
        <end position="197"/>
    </location>
</feature>
<keyword evidence="4" id="KW-0539">Nucleus</keyword>
<sequence length="488" mass="53998">MAVAMKKAKETMAIDGQVIIQFVDPDGNRAGPELDTPLGTSKEQLGTLLNKLLENEEALPYSFHLEDNEIATNLASTFAKLEAGKQSTERVLSVVYYPLAVFKVRPVTRCTSSLTGHSEAILCCAFSPDSMQLASGSGDTTVRLWDLNTELPDHTCQGHKNWVLSVAWSPDGSRLASAGMDKIIMVWDSSNGKAVGALRGHSQAVTCLWWQPLHVAGDFPLLASASKDGDVRLWNVPSCSCVRSLTSHTKPVMTVRWSGERADIGGVIYSAGRDCVIKVWNPQDGSMLKELKGHGHWINSLALNTDAVLLAGPYSHKAIRFKDYEEKRVAAKARYEEHVKICGEERLLSGSDDLSLYLWKPLLSKTPICRMSGHQKIVNHVKFSPDGRWFASASFDKSVRLWDGRTGRYAHAFRGHVGDVYQLCWSADSRMIVSSSKDSTVKLWNVATRKLQMDLPGHADEVYCVDWSLNGARVATGSKDRILKVWRH</sequence>
<dbReference type="SUPFAM" id="SSF50978">
    <property type="entry name" value="WD40 repeat-like"/>
    <property type="match status" value="2"/>
</dbReference>
<evidence type="ECO:0000256" key="1">
    <source>
        <dbReference type="ARBA" id="ARBA00004604"/>
    </source>
</evidence>
<dbReference type="PROSITE" id="PS50082">
    <property type="entry name" value="WD_REPEATS_2"/>
    <property type="match status" value="7"/>
</dbReference>
<evidence type="ECO:0000313" key="7">
    <source>
        <dbReference type="EMBL" id="CAD8841228.1"/>
    </source>
</evidence>
<organism evidence="7">
    <name type="scientific">Noctiluca scintillans</name>
    <name type="common">Sea sparkle</name>
    <name type="synonym">Red tide dinoflagellate</name>
    <dbReference type="NCBI Taxonomy" id="2966"/>
    <lineage>
        <taxon>Eukaryota</taxon>
        <taxon>Sar</taxon>
        <taxon>Alveolata</taxon>
        <taxon>Dinophyceae</taxon>
        <taxon>Noctilucales</taxon>
        <taxon>Noctilucaceae</taxon>
        <taxon>Noctiluca</taxon>
    </lineage>
</organism>
<feature type="repeat" description="WD" evidence="5">
    <location>
        <begin position="455"/>
        <end position="488"/>
    </location>
</feature>
<dbReference type="InterPro" id="IPR001680">
    <property type="entry name" value="WD40_rpt"/>
</dbReference>
<dbReference type="PRINTS" id="PR00320">
    <property type="entry name" value="GPROTEINBRPT"/>
</dbReference>
<dbReference type="EMBL" id="HBFQ01022172">
    <property type="protein sequence ID" value="CAD8841228.1"/>
    <property type="molecule type" value="Transcribed_RNA"/>
</dbReference>
<evidence type="ECO:0000256" key="5">
    <source>
        <dbReference type="PROSITE-ProRule" id="PRU00221"/>
    </source>
</evidence>
<dbReference type="Pfam" id="PF08154">
    <property type="entry name" value="NLE"/>
    <property type="match status" value="1"/>
</dbReference>
<keyword evidence="3" id="KW-0677">Repeat</keyword>
<feature type="repeat" description="WD" evidence="5">
    <location>
        <begin position="413"/>
        <end position="454"/>
    </location>
</feature>
<dbReference type="InterPro" id="IPR020472">
    <property type="entry name" value="WD40_PAC1"/>
</dbReference>
<protein>
    <recommendedName>
        <fullName evidence="6">NLE domain-containing protein</fullName>
    </recommendedName>
</protein>
<dbReference type="PROSITE" id="PS00678">
    <property type="entry name" value="WD_REPEATS_1"/>
    <property type="match status" value="4"/>
</dbReference>
<feature type="repeat" description="WD" evidence="5">
    <location>
        <begin position="245"/>
        <end position="290"/>
    </location>
</feature>
<dbReference type="Pfam" id="PF00400">
    <property type="entry name" value="WD40"/>
    <property type="match status" value="7"/>
</dbReference>
<dbReference type="GO" id="GO:0000027">
    <property type="term" value="P:ribosomal large subunit assembly"/>
    <property type="evidence" value="ECO:0007669"/>
    <property type="project" value="TreeGrafter"/>
</dbReference>
<dbReference type="PANTHER" id="PTHR19848:SF0">
    <property type="entry name" value="NOTCHLESS PROTEIN HOMOLOG 1"/>
    <property type="match status" value="1"/>
</dbReference>
<reference evidence="7" key="1">
    <citation type="submission" date="2021-01" db="EMBL/GenBank/DDBJ databases">
        <authorList>
            <person name="Corre E."/>
            <person name="Pelletier E."/>
            <person name="Niang G."/>
            <person name="Scheremetjew M."/>
            <person name="Finn R."/>
            <person name="Kale V."/>
            <person name="Holt S."/>
            <person name="Cochrane G."/>
            <person name="Meng A."/>
            <person name="Brown T."/>
            <person name="Cohen L."/>
        </authorList>
    </citation>
    <scope>NUCLEOTIDE SEQUENCE</scope>
</reference>
<dbReference type="PANTHER" id="PTHR19848">
    <property type="entry name" value="WD40 REPEAT PROTEIN"/>
    <property type="match status" value="1"/>
</dbReference>
<gene>
    <name evidence="7" type="ORF">NSCI0253_LOCUS15576</name>
</gene>
<dbReference type="Gene3D" id="2.130.10.10">
    <property type="entry name" value="YVTN repeat-like/Quinoprotein amine dehydrogenase"/>
    <property type="match status" value="1"/>
</dbReference>
<feature type="repeat" description="WD" evidence="5">
    <location>
        <begin position="114"/>
        <end position="155"/>
    </location>
</feature>
<dbReference type="GO" id="GO:0005730">
    <property type="term" value="C:nucleolus"/>
    <property type="evidence" value="ECO:0007669"/>
    <property type="project" value="UniProtKB-SubCell"/>
</dbReference>
<dbReference type="CDD" id="cd00200">
    <property type="entry name" value="WD40"/>
    <property type="match status" value="1"/>
</dbReference>
<proteinExistence type="predicted"/>
<comment type="subcellular location">
    <subcellularLocation>
        <location evidence="1">Nucleus</location>
        <location evidence="1">Nucleolus</location>
    </subcellularLocation>
</comment>